<feature type="domain" description="Rhodanese" evidence="3">
    <location>
        <begin position="25"/>
        <end position="142"/>
    </location>
</feature>
<dbReference type="EMBL" id="BSET01000001">
    <property type="protein sequence ID" value="GLK01815.1"/>
    <property type="molecule type" value="Genomic_DNA"/>
</dbReference>
<keyword evidence="5" id="KW-1185">Reference proteome</keyword>
<sequence length="287" mass="30771">MVLMSFMPLTTPLISVDHLRTMIDANVPLHLLDVRYRLGHTDGHDLYRAGHIPGAVYVDLDTELAGHGEPQEGRHPLPAHDELQAAARRWGISAGDTVIVYDDARMLPASRAWWALHRTGVDVRVLDGGLAAWRDAGGEIETGEVLPEPGDVTLSEPSGDDVISTAEAAQWPAHGVLLDARASERYRGETEPIDPIAGHIPGARNLPIADLLTSDGHFRDADEITEAFEERGVAERTRVAAYCGSGVTAAQLALAGAIIGRDVSVYVGSWSAWSNTPDAKIATGEDS</sequence>
<dbReference type="SUPFAM" id="SSF52821">
    <property type="entry name" value="Rhodanese/Cell cycle control phosphatase"/>
    <property type="match status" value="2"/>
</dbReference>
<evidence type="ECO:0000259" key="3">
    <source>
        <dbReference type="PROSITE" id="PS50206"/>
    </source>
</evidence>
<dbReference type="SMART" id="SM00450">
    <property type="entry name" value="RHOD"/>
    <property type="match status" value="2"/>
</dbReference>
<dbReference type="InterPro" id="IPR001307">
    <property type="entry name" value="Thiosulphate_STrfase_CS"/>
</dbReference>
<dbReference type="CDD" id="cd01448">
    <property type="entry name" value="TST_Repeat_1"/>
    <property type="match status" value="1"/>
</dbReference>
<dbReference type="AlphaFoldDB" id="A0A9W6HTQ0"/>
<evidence type="ECO:0000256" key="2">
    <source>
        <dbReference type="ARBA" id="ARBA00022737"/>
    </source>
</evidence>
<evidence type="ECO:0000313" key="5">
    <source>
        <dbReference type="Proteomes" id="UP001142325"/>
    </source>
</evidence>
<dbReference type="Pfam" id="PF00581">
    <property type="entry name" value="Rhodanese"/>
    <property type="match status" value="2"/>
</dbReference>
<dbReference type="Gene3D" id="3.40.250.10">
    <property type="entry name" value="Rhodanese-like domain"/>
    <property type="match status" value="2"/>
</dbReference>
<comment type="caution">
    <text evidence="4">The sequence shown here is derived from an EMBL/GenBank/DDBJ whole genome shotgun (WGS) entry which is preliminary data.</text>
</comment>
<dbReference type="InterPro" id="IPR001763">
    <property type="entry name" value="Rhodanese-like_dom"/>
</dbReference>
<reference evidence="4" key="1">
    <citation type="journal article" date="2014" name="Int. J. Syst. Evol. Microbiol.">
        <title>Complete genome sequence of Corynebacterium casei LMG S-19264T (=DSM 44701T), isolated from a smear-ripened cheese.</title>
        <authorList>
            <consortium name="US DOE Joint Genome Institute (JGI-PGF)"/>
            <person name="Walter F."/>
            <person name="Albersmeier A."/>
            <person name="Kalinowski J."/>
            <person name="Ruckert C."/>
        </authorList>
    </citation>
    <scope>NUCLEOTIDE SEQUENCE</scope>
    <source>
        <strain evidence="4">VKM Ac-1958</strain>
    </source>
</reference>
<evidence type="ECO:0000313" key="4">
    <source>
        <dbReference type="EMBL" id="GLK01815.1"/>
    </source>
</evidence>
<name>A0A9W6HTQ0_9MICO</name>
<dbReference type="CDD" id="cd01449">
    <property type="entry name" value="TST_Repeat_2"/>
    <property type="match status" value="1"/>
</dbReference>
<dbReference type="GO" id="GO:0004792">
    <property type="term" value="F:thiosulfate-cyanide sulfurtransferase activity"/>
    <property type="evidence" value="ECO:0007669"/>
    <property type="project" value="InterPro"/>
</dbReference>
<dbReference type="Proteomes" id="UP001142325">
    <property type="component" value="Unassembled WGS sequence"/>
</dbReference>
<accession>A0A9W6HTQ0</accession>
<gene>
    <name evidence="4" type="ORF">GCM10017596_15300</name>
</gene>
<dbReference type="PROSITE" id="PS00380">
    <property type="entry name" value="RHODANESE_1"/>
    <property type="match status" value="1"/>
</dbReference>
<dbReference type="InterPro" id="IPR036873">
    <property type="entry name" value="Rhodanese-like_dom_sf"/>
</dbReference>
<proteinExistence type="predicted"/>
<keyword evidence="2" id="KW-0677">Repeat</keyword>
<reference evidence="4" key="2">
    <citation type="submission" date="2023-01" db="EMBL/GenBank/DDBJ databases">
        <authorList>
            <person name="Sun Q."/>
            <person name="Evtushenko L."/>
        </authorList>
    </citation>
    <scope>NUCLEOTIDE SEQUENCE</scope>
    <source>
        <strain evidence="4">VKM Ac-1958</strain>
    </source>
</reference>
<keyword evidence="1" id="KW-0808">Transferase</keyword>
<dbReference type="PANTHER" id="PTHR11364:SF27">
    <property type="entry name" value="SULFURTRANSFERASE"/>
    <property type="match status" value="1"/>
</dbReference>
<feature type="domain" description="Rhodanese" evidence="3">
    <location>
        <begin position="176"/>
        <end position="282"/>
    </location>
</feature>
<dbReference type="InterPro" id="IPR045078">
    <property type="entry name" value="TST/MPST-like"/>
</dbReference>
<evidence type="ECO:0000256" key="1">
    <source>
        <dbReference type="ARBA" id="ARBA00022679"/>
    </source>
</evidence>
<organism evidence="4 5">
    <name type="scientific">Microbacterium keratanolyticum</name>
    <dbReference type="NCBI Taxonomy" id="67574"/>
    <lineage>
        <taxon>Bacteria</taxon>
        <taxon>Bacillati</taxon>
        <taxon>Actinomycetota</taxon>
        <taxon>Actinomycetes</taxon>
        <taxon>Micrococcales</taxon>
        <taxon>Microbacteriaceae</taxon>
        <taxon>Microbacterium</taxon>
    </lineage>
</organism>
<dbReference type="PANTHER" id="PTHR11364">
    <property type="entry name" value="THIOSULFATE SULFERTANSFERASE"/>
    <property type="match status" value="1"/>
</dbReference>
<dbReference type="PROSITE" id="PS50206">
    <property type="entry name" value="RHODANESE_3"/>
    <property type="match status" value="2"/>
</dbReference>
<protein>
    <submittedName>
        <fullName evidence="4">Sulfurtransferase</fullName>
    </submittedName>
</protein>